<evidence type="ECO:0000313" key="1">
    <source>
        <dbReference type="EMBL" id="NYG33594.1"/>
    </source>
</evidence>
<dbReference type="Pfam" id="PF22817">
    <property type="entry name" value="ApeP-like"/>
    <property type="match status" value="1"/>
</dbReference>
<sequence>MTTATAPLLDAAGIRALVPHAGRMVLLDALQAWDATTIRCSATGHTAPDHPLRSAGGLLAPAAIEYAAQAAALHGGLTSAASGVATGAGVRGGMLASARSVQFHRWRLDDLPGPLTITAERQAGDARQWLYAFTLTHDGQPVADGRLTVVLEPEIPT</sequence>
<comment type="caution">
    <text evidence="1">The sequence shown here is derived from an EMBL/GenBank/DDBJ whole genome shotgun (WGS) entry which is preliminary data.</text>
</comment>
<proteinExistence type="predicted"/>
<name>A0A7Y9R0Y7_9BURK</name>
<accession>A0A7Y9R0Y7</accession>
<protein>
    <submittedName>
        <fullName evidence="1">Putative hotdog family 3-hydroxylacyl-ACP dehydratase</fullName>
    </submittedName>
</protein>
<organism evidence="1 2">
    <name type="scientific">Sphaerotilus montanus</name>
    <dbReference type="NCBI Taxonomy" id="522889"/>
    <lineage>
        <taxon>Bacteria</taxon>
        <taxon>Pseudomonadati</taxon>
        <taxon>Pseudomonadota</taxon>
        <taxon>Betaproteobacteria</taxon>
        <taxon>Burkholderiales</taxon>
        <taxon>Sphaerotilaceae</taxon>
        <taxon>Sphaerotilus</taxon>
    </lineage>
</organism>
<dbReference type="RefSeq" id="WP_179634341.1">
    <property type="nucleotide sequence ID" value="NZ_CAXYYM010000036.1"/>
</dbReference>
<evidence type="ECO:0000313" key="2">
    <source>
        <dbReference type="Proteomes" id="UP000518288"/>
    </source>
</evidence>
<reference evidence="1 2" key="1">
    <citation type="submission" date="2020-07" db="EMBL/GenBank/DDBJ databases">
        <title>Genomic Encyclopedia of Archaeal and Bacterial Type Strains, Phase II (KMG-II): from individual species to whole genera.</title>
        <authorList>
            <person name="Goeker M."/>
        </authorList>
    </citation>
    <scope>NUCLEOTIDE SEQUENCE [LARGE SCALE GENOMIC DNA]</scope>
    <source>
        <strain evidence="1 2">DSM 21226</strain>
    </source>
</reference>
<keyword evidence="2" id="KW-1185">Reference proteome</keyword>
<dbReference type="InterPro" id="IPR029069">
    <property type="entry name" value="HotDog_dom_sf"/>
</dbReference>
<dbReference type="InterPro" id="IPR016776">
    <property type="entry name" value="ApeP-like_dehydratase"/>
</dbReference>
<dbReference type="AlphaFoldDB" id="A0A7Y9R0Y7"/>
<dbReference type="SUPFAM" id="SSF54637">
    <property type="entry name" value="Thioesterase/thiol ester dehydrase-isomerase"/>
    <property type="match status" value="1"/>
</dbReference>
<dbReference type="Proteomes" id="UP000518288">
    <property type="component" value="Unassembled WGS sequence"/>
</dbReference>
<dbReference type="EMBL" id="JACCFH010000001">
    <property type="protein sequence ID" value="NYG33594.1"/>
    <property type="molecule type" value="Genomic_DNA"/>
</dbReference>
<dbReference type="Gene3D" id="3.10.129.10">
    <property type="entry name" value="Hotdog Thioesterase"/>
    <property type="match status" value="1"/>
</dbReference>
<gene>
    <name evidence="1" type="ORF">BDD16_002580</name>
</gene>